<feature type="non-terminal residue" evidence="1">
    <location>
        <position position="1"/>
    </location>
</feature>
<dbReference type="PANTHER" id="PTHR31605">
    <property type="entry name" value="GLYCEROL-3-PHOSPHATE O-ACYLTRANSFERASE 1"/>
    <property type="match status" value="1"/>
</dbReference>
<comment type="caution">
    <text evidence="1">The sequence shown here is derived from an EMBL/GenBank/DDBJ whole genome shotgun (WGS) entry which is preliminary data.</text>
</comment>
<gene>
    <name evidence="1" type="ORF">RFULGI_LOCUS13585</name>
</gene>
<dbReference type="Proteomes" id="UP000789396">
    <property type="component" value="Unassembled WGS sequence"/>
</dbReference>
<evidence type="ECO:0000313" key="2">
    <source>
        <dbReference type="Proteomes" id="UP000789396"/>
    </source>
</evidence>
<reference evidence="1" key="1">
    <citation type="submission" date="2021-06" db="EMBL/GenBank/DDBJ databases">
        <authorList>
            <person name="Kallberg Y."/>
            <person name="Tangrot J."/>
            <person name="Rosling A."/>
        </authorList>
    </citation>
    <scope>NUCLEOTIDE SEQUENCE</scope>
    <source>
        <strain evidence="1">IN212</strain>
    </source>
</reference>
<name>A0A9N9IW56_9GLOM</name>
<sequence length="73" mass="8080">NSNRPISFLIAEKSMKRKYIGSIARALHANLAKPGKGKIYLNDRKTEPLIISGIDTKFTEQLKIGGQISLPND</sequence>
<dbReference type="GO" id="GO:0004366">
    <property type="term" value="F:glycerol-3-phosphate O-acyltransferase activity"/>
    <property type="evidence" value="ECO:0007669"/>
    <property type="project" value="TreeGrafter"/>
</dbReference>
<keyword evidence="2" id="KW-1185">Reference proteome</keyword>
<protein>
    <submittedName>
        <fullName evidence="1">18329_t:CDS:1</fullName>
    </submittedName>
</protein>
<accession>A0A9N9IW56</accession>
<proteinExistence type="predicted"/>
<feature type="non-terminal residue" evidence="1">
    <location>
        <position position="73"/>
    </location>
</feature>
<dbReference type="InterPro" id="IPR052744">
    <property type="entry name" value="GPAT/DAPAT"/>
</dbReference>
<organism evidence="1 2">
    <name type="scientific">Racocetra fulgida</name>
    <dbReference type="NCBI Taxonomy" id="60492"/>
    <lineage>
        <taxon>Eukaryota</taxon>
        <taxon>Fungi</taxon>
        <taxon>Fungi incertae sedis</taxon>
        <taxon>Mucoromycota</taxon>
        <taxon>Glomeromycotina</taxon>
        <taxon>Glomeromycetes</taxon>
        <taxon>Diversisporales</taxon>
        <taxon>Gigasporaceae</taxon>
        <taxon>Racocetra</taxon>
    </lineage>
</organism>
<dbReference type="GO" id="GO:0016287">
    <property type="term" value="F:glycerone-phosphate O-acyltransferase activity"/>
    <property type="evidence" value="ECO:0007669"/>
    <property type="project" value="TreeGrafter"/>
</dbReference>
<dbReference type="AlphaFoldDB" id="A0A9N9IW56"/>
<dbReference type="OrthoDB" id="2427554at2759"/>
<dbReference type="EMBL" id="CAJVPZ010036265">
    <property type="protein sequence ID" value="CAG8750879.1"/>
    <property type="molecule type" value="Genomic_DNA"/>
</dbReference>
<dbReference type="PANTHER" id="PTHR31605:SF0">
    <property type="entry name" value="GLYCEROL-3-PHOSPHATE O-ACYLTRANSFERASE 1"/>
    <property type="match status" value="1"/>
</dbReference>
<dbReference type="GO" id="GO:0008654">
    <property type="term" value="P:phospholipid biosynthetic process"/>
    <property type="evidence" value="ECO:0007669"/>
    <property type="project" value="TreeGrafter"/>
</dbReference>
<evidence type="ECO:0000313" key="1">
    <source>
        <dbReference type="EMBL" id="CAG8750879.1"/>
    </source>
</evidence>